<dbReference type="InterPro" id="IPR012334">
    <property type="entry name" value="Pectin_lyas_fold"/>
</dbReference>
<dbReference type="NCBIfam" id="TIGR03804">
    <property type="entry name" value="para_beta_helix"/>
    <property type="match status" value="1"/>
</dbReference>
<dbReference type="InterPro" id="IPR011050">
    <property type="entry name" value="Pectin_lyase_fold/virulence"/>
</dbReference>
<dbReference type="SMART" id="SM00710">
    <property type="entry name" value="PbH1"/>
    <property type="match status" value="4"/>
</dbReference>
<dbReference type="InterPro" id="IPR006626">
    <property type="entry name" value="PbH1"/>
</dbReference>
<keyword evidence="1" id="KW-0472">Membrane</keyword>
<evidence type="ECO:0000259" key="2">
    <source>
        <dbReference type="Pfam" id="PF05048"/>
    </source>
</evidence>
<dbReference type="Proteomes" id="UP001312865">
    <property type="component" value="Unassembled WGS sequence"/>
</dbReference>
<protein>
    <submittedName>
        <fullName evidence="3">Right-handed parallel beta-helix repeat-containing protein</fullName>
    </submittedName>
</protein>
<dbReference type="InterPro" id="IPR022441">
    <property type="entry name" value="Para_beta_helix_rpt-2"/>
</dbReference>
<dbReference type="EMBL" id="JBBAXC010000003">
    <property type="protein sequence ID" value="MEI5906268.1"/>
    <property type="molecule type" value="Genomic_DNA"/>
</dbReference>
<evidence type="ECO:0000313" key="3">
    <source>
        <dbReference type="EMBL" id="MEI5906268.1"/>
    </source>
</evidence>
<gene>
    <name evidence="3" type="ORF">WAK64_04250</name>
</gene>
<name>A0ABU8HAQ7_9BACI</name>
<sequence>MRTSQRNSFFLVAIVFTTLFFLAILTVIGIVIFNEKTIVVPDEEGTISGAVAIAEPGDIILVKAKEDGNPYEENVSISTENIKLVGIGKTQPFVMGDEANAITVLDTTGVLVKNFRVQAVGGSGDSGISLNNANHNLIKGNTSNDNDDFGITVFDSDFNIIKENILNQNAFGMNITNDSDSNLVKRNVLNDNSDLGISLSASSNENSVFFNIAFGNTFDDIQDADDNNFKGNECDNSDPGGLCN</sequence>
<keyword evidence="1" id="KW-0812">Transmembrane</keyword>
<comment type="caution">
    <text evidence="3">The sequence shown here is derived from an EMBL/GenBank/DDBJ whole genome shotgun (WGS) entry which is preliminary data.</text>
</comment>
<reference evidence="3 4" key="1">
    <citation type="journal article" date="2018" name="J. Microbiol.">
        <title>Bacillus spongiae sp. nov., isolated from sponge of Jeju Island.</title>
        <authorList>
            <person name="Lee G.E."/>
            <person name="Im W.T."/>
            <person name="Park J.S."/>
        </authorList>
    </citation>
    <scope>NUCLEOTIDE SEQUENCE [LARGE SCALE GENOMIC DNA]</scope>
    <source>
        <strain evidence="3 4">135PIL107-10</strain>
    </source>
</reference>
<feature type="domain" description="Periplasmic copper-binding protein NosD beta helix" evidence="2">
    <location>
        <begin position="90"/>
        <end position="219"/>
    </location>
</feature>
<keyword evidence="4" id="KW-1185">Reference proteome</keyword>
<keyword evidence="1" id="KW-1133">Transmembrane helix</keyword>
<organism evidence="3 4">
    <name type="scientific">Bacillus spongiae</name>
    <dbReference type="NCBI Taxonomy" id="2683610"/>
    <lineage>
        <taxon>Bacteria</taxon>
        <taxon>Bacillati</taxon>
        <taxon>Bacillota</taxon>
        <taxon>Bacilli</taxon>
        <taxon>Bacillales</taxon>
        <taxon>Bacillaceae</taxon>
        <taxon>Bacillus</taxon>
    </lineage>
</organism>
<dbReference type="InterPro" id="IPR007742">
    <property type="entry name" value="NosD_dom"/>
</dbReference>
<proteinExistence type="predicted"/>
<accession>A0ABU8HAQ7</accession>
<evidence type="ECO:0000313" key="4">
    <source>
        <dbReference type="Proteomes" id="UP001312865"/>
    </source>
</evidence>
<dbReference type="Gene3D" id="2.160.20.10">
    <property type="entry name" value="Single-stranded right-handed beta-helix, Pectin lyase-like"/>
    <property type="match status" value="1"/>
</dbReference>
<dbReference type="RefSeq" id="WP_336585707.1">
    <property type="nucleotide sequence ID" value="NZ_JBBAXC010000003.1"/>
</dbReference>
<dbReference type="SUPFAM" id="SSF51126">
    <property type="entry name" value="Pectin lyase-like"/>
    <property type="match status" value="1"/>
</dbReference>
<evidence type="ECO:0000256" key="1">
    <source>
        <dbReference type="SAM" id="Phobius"/>
    </source>
</evidence>
<feature type="transmembrane region" description="Helical" evidence="1">
    <location>
        <begin position="9"/>
        <end position="33"/>
    </location>
</feature>
<dbReference type="Pfam" id="PF05048">
    <property type="entry name" value="NosD"/>
    <property type="match status" value="1"/>
</dbReference>